<protein>
    <submittedName>
        <fullName evidence="1">Class I SAM-dependent methyltransferase</fullName>
    </submittedName>
</protein>
<proteinExistence type="predicted"/>
<dbReference type="CDD" id="cd02440">
    <property type="entry name" value="AdoMet_MTases"/>
    <property type="match status" value="1"/>
</dbReference>
<dbReference type="Gene3D" id="3.40.50.150">
    <property type="entry name" value="Vaccinia Virus protein VP39"/>
    <property type="match status" value="1"/>
</dbReference>
<sequence length="250" mass="28891">MDVIYEKQYHQLEEDNWWFVARRDIVYHLFRELKLGKDKTILEIGCSGGPLMKELIANGYSQVYGMDISEKGISLAKSRGLNNVFVMDGTNPDFAPQSFDVIIASDVLEHIKDTKTALKNWYTLLKPGGQVIVFVPAFNFLWSQHDVINHHFQRYTEKKLIDDLKAAGFVIRRSSYWNIALFVPTYLFRLFQKIFGSVDGKTTEGKGQLVKMPHLLNQLLVQYIKLENKYLTYYKSPFGVSVFAIAYRGK</sequence>
<dbReference type="Proteomes" id="UP001168528">
    <property type="component" value="Unassembled WGS sequence"/>
</dbReference>
<dbReference type="Pfam" id="PF13489">
    <property type="entry name" value="Methyltransf_23"/>
    <property type="match status" value="1"/>
</dbReference>
<dbReference type="EMBL" id="JAUKPO010000003">
    <property type="protein sequence ID" value="MDO1446018.1"/>
    <property type="molecule type" value="Genomic_DNA"/>
</dbReference>
<dbReference type="RefSeq" id="WP_302036824.1">
    <property type="nucleotide sequence ID" value="NZ_JAUKPO010000003.1"/>
</dbReference>
<dbReference type="GO" id="GO:0032259">
    <property type="term" value="P:methylation"/>
    <property type="evidence" value="ECO:0007669"/>
    <property type="project" value="UniProtKB-KW"/>
</dbReference>
<accession>A0ABT8R415</accession>
<keyword evidence="1" id="KW-0808">Transferase</keyword>
<dbReference type="PANTHER" id="PTHR43861">
    <property type="entry name" value="TRANS-ACONITATE 2-METHYLTRANSFERASE-RELATED"/>
    <property type="match status" value="1"/>
</dbReference>
<comment type="caution">
    <text evidence="1">The sequence shown here is derived from an EMBL/GenBank/DDBJ whole genome shotgun (WGS) entry which is preliminary data.</text>
</comment>
<keyword evidence="1" id="KW-0489">Methyltransferase</keyword>
<dbReference type="InterPro" id="IPR029063">
    <property type="entry name" value="SAM-dependent_MTases_sf"/>
</dbReference>
<keyword evidence="2" id="KW-1185">Reference proteome</keyword>
<reference evidence="1" key="1">
    <citation type="submission" date="2023-07" db="EMBL/GenBank/DDBJ databases">
        <title>The genome sequence of Rhodocytophaga aerolata KACC 12507.</title>
        <authorList>
            <person name="Zhang X."/>
        </authorList>
    </citation>
    <scope>NUCLEOTIDE SEQUENCE</scope>
    <source>
        <strain evidence="1">KACC 12507</strain>
    </source>
</reference>
<evidence type="ECO:0000313" key="1">
    <source>
        <dbReference type="EMBL" id="MDO1446018.1"/>
    </source>
</evidence>
<gene>
    <name evidence="1" type="ORF">Q0590_07130</name>
</gene>
<dbReference type="SUPFAM" id="SSF53335">
    <property type="entry name" value="S-adenosyl-L-methionine-dependent methyltransferases"/>
    <property type="match status" value="1"/>
</dbReference>
<name>A0ABT8R415_9BACT</name>
<dbReference type="GO" id="GO:0008168">
    <property type="term" value="F:methyltransferase activity"/>
    <property type="evidence" value="ECO:0007669"/>
    <property type="project" value="UniProtKB-KW"/>
</dbReference>
<evidence type="ECO:0000313" key="2">
    <source>
        <dbReference type="Proteomes" id="UP001168528"/>
    </source>
</evidence>
<organism evidence="1 2">
    <name type="scientific">Rhodocytophaga aerolata</name>
    <dbReference type="NCBI Taxonomy" id="455078"/>
    <lineage>
        <taxon>Bacteria</taxon>
        <taxon>Pseudomonadati</taxon>
        <taxon>Bacteroidota</taxon>
        <taxon>Cytophagia</taxon>
        <taxon>Cytophagales</taxon>
        <taxon>Rhodocytophagaceae</taxon>
        <taxon>Rhodocytophaga</taxon>
    </lineage>
</organism>